<gene>
    <name evidence="2" type="ORF">IFO69_12470</name>
</gene>
<evidence type="ECO:0000313" key="3">
    <source>
        <dbReference type="Proteomes" id="UP000647133"/>
    </source>
</evidence>
<name>A0ABR9AMM3_9BACT</name>
<dbReference type="InterPro" id="IPR018682">
    <property type="entry name" value="DUF2167_membr"/>
</dbReference>
<organism evidence="2 3">
    <name type="scientific">Echinicola arenosa</name>
    <dbReference type="NCBI Taxonomy" id="2774144"/>
    <lineage>
        <taxon>Bacteria</taxon>
        <taxon>Pseudomonadati</taxon>
        <taxon>Bacteroidota</taxon>
        <taxon>Cytophagia</taxon>
        <taxon>Cytophagales</taxon>
        <taxon>Cyclobacteriaceae</taxon>
        <taxon>Echinicola</taxon>
    </lineage>
</organism>
<keyword evidence="1" id="KW-0812">Transmembrane</keyword>
<dbReference type="Pfam" id="PF09935">
    <property type="entry name" value="DUF2167"/>
    <property type="match status" value="1"/>
</dbReference>
<comment type="caution">
    <text evidence="2">The sequence shown here is derived from an EMBL/GenBank/DDBJ whole genome shotgun (WGS) entry which is preliminary data.</text>
</comment>
<dbReference type="RefSeq" id="WP_192010455.1">
    <property type="nucleotide sequence ID" value="NZ_JACYTQ010000004.1"/>
</dbReference>
<dbReference type="EMBL" id="JACYTQ010000004">
    <property type="protein sequence ID" value="MBD8489561.1"/>
    <property type="molecule type" value="Genomic_DNA"/>
</dbReference>
<keyword evidence="1" id="KW-1133">Transmembrane helix</keyword>
<reference evidence="2 3" key="1">
    <citation type="submission" date="2020-09" db="EMBL/GenBank/DDBJ databases">
        <title>Echinicola sp. CAU 1574 isolated from sand of Sido Beach.</title>
        <authorList>
            <person name="Kim W."/>
        </authorList>
    </citation>
    <scope>NUCLEOTIDE SEQUENCE [LARGE SCALE GENOMIC DNA]</scope>
    <source>
        <strain evidence="2 3">CAU 1574</strain>
    </source>
</reference>
<sequence length="293" mass="33403">MIKKLLVFHLFLIGIIGQIHAQEEELSDEEYFALVDSINSSFTYQYGTIILGDNIATLQVPKGYKYLDTEQSSYVLTELWGNPPEEVLGLLFPEDIDPMSDDFTYAVEINYAEEGYIDDEDAQEIDYDDLLEEMQSDTDEANSYRIEEGYEKIELVGWASEPFYDYKSKKLHWAKELKFGEQEINTLNYNIRILGRKGYLNMNAISNMEALPIVKQDINDILASVEFNDGYRYGDFNPEVDEIAAYGIGGLIAGKMLAKTGFFVLLLKFWKVIALAVGGFFTAFRKKIFGSGE</sequence>
<evidence type="ECO:0000256" key="1">
    <source>
        <dbReference type="SAM" id="Phobius"/>
    </source>
</evidence>
<feature type="transmembrane region" description="Helical" evidence="1">
    <location>
        <begin position="262"/>
        <end position="284"/>
    </location>
</feature>
<dbReference type="Proteomes" id="UP000647133">
    <property type="component" value="Unassembled WGS sequence"/>
</dbReference>
<keyword evidence="3" id="KW-1185">Reference proteome</keyword>
<protein>
    <submittedName>
        <fullName evidence="2">DUF2167 domain-containing protein</fullName>
    </submittedName>
</protein>
<keyword evidence="1" id="KW-0472">Membrane</keyword>
<proteinExistence type="predicted"/>
<accession>A0ABR9AMM3</accession>
<evidence type="ECO:0000313" key="2">
    <source>
        <dbReference type="EMBL" id="MBD8489561.1"/>
    </source>
</evidence>